<dbReference type="InterPro" id="IPR001447">
    <property type="entry name" value="Arylamine_N-AcTrfase"/>
</dbReference>
<accession>D8PI21</accession>
<dbReference type="PRINTS" id="PR01543">
    <property type="entry name" value="ANATRNSFRASE"/>
</dbReference>
<dbReference type="AlphaFoldDB" id="D8PI21"/>
<dbReference type="EC" id="2.3.1.5" evidence="3"/>
<protein>
    <submittedName>
        <fullName evidence="3">Arylamine N-acetyltransferase</fullName>
        <ecNumber evidence="3">2.3.1.5</ecNumber>
    </submittedName>
</protein>
<evidence type="ECO:0000313" key="3">
    <source>
        <dbReference type="EMBL" id="CBK42908.1"/>
    </source>
</evidence>
<dbReference type="Proteomes" id="UP000001660">
    <property type="component" value="Chromosome"/>
</dbReference>
<keyword evidence="3" id="KW-0808">Transferase</keyword>
<reference evidence="3 4" key="1">
    <citation type="journal article" date="2010" name="Proc. Natl. Acad. Sci. U.S.A.">
        <title>A Nitrospira metagenome illuminates the physiology and evolution of globally important nitrite-oxidizing bacteria.</title>
        <authorList>
            <person name="Lucker S."/>
            <person name="Wagner M."/>
            <person name="Maixner F."/>
            <person name="Pelletier E."/>
            <person name="Koch H."/>
            <person name="Vacherie B."/>
            <person name="Rattei T."/>
            <person name="Sinninghe Damste J."/>
            <person name="Spieck E."/>
            <person name="Le Paslier D."/>
            <person name="Daims H."/>
        </authorList>
    </citation>
    <scope>NUCLEOTIDE SEQUENCE [LARGE SCALE GENOMIC DNA]</scope>
</reference>
<proteinExistence type="inferred from homology"/>
<dbReference type="GO" id="GO:0004060">
    <property type="term" value="F:arylamine N-acetyltransferase activity"/>
    <property type="evidence" value="ECO:0007669"/>
    <property type="project" value="UniProtKB-EC"/>
</dbReference>
<dbReference type="SUPFAM" id="SSF54001">
    <property type="entry name" value="Cysteine proteinases"/>
    <property type="match status" value="1"/>
</dbReference>
<dbReference type="Pfam" id="PF00797">
    <property type="entry name" value="Acetyltransf_2"/>
    <property type="match status" value="1"/>
</dbReference>
<dbReference type="STRING" id="330214.NIDE3215"/>
<keyword evidence="4" id="KW-1185">Reference proteome</keyword>
<dbReference type="PANTHER" id="PTHR11786:SF0">
    <property type="entry name" value="ARYLAMINE N-ACETYLTRANSFERASE 4-RELATED"/>
    <property type="match status" value="1"/>
</dbReference>
<comment type="similarity">
    <text evidence="1 2">Belongs to the arylamine N-acetyltransferase family.</text>
</comment>
<organism evidence="3 4">
    <name type="scientific">Nitrospira defluvii</name>
    <dbReference type="NCBI Taxonomy" id="330214"/>
    <lineage>
        <taxon>Bacteria</taxon>
        <taxon>Pseudomonadati</taxon>
        <taxon>Nitrospirota</taxon>
        <taxon>Nitrospiria</taxon>
        <taxon>Nitrospirales</taxon>
        <taxon>Nitrospiraceae</taxon>
        <taxon>Nitrospira</taxon>
    </lineage>
</organism>
<evidence type="ECO:0000313" key="4">
    <source>
        <dbReference type="Proteomes" id="UP000001660"/>
    </source>
</evidence>
<dbReference type="EMBL" id="FP929003">
    <property type="protein sequence ID" value="CBK42908.1"/>
    <property type="molecule type" value="Genomic_DNA"/>
</dbReference>
<dbReference type="KEGG" id="nde:NIDE3215"/>
<name>D8PI21_9BACT</name>
<keyword evidence="3" id="KW-0012">Acyltransferase</keyword>
<dbReference type="Gene3D" id="3.30.2140.10">
    <property type="entry name" value="Arylamine N-acetyltransferase"/>
    <property type="match status" value="1"/>
</dbReference>
<dbReference type="PANTHER" id="PTHR11786">
    <property type="entry name" value="N-HYDROXYARYLAMINE O-ACETYLTRANSFERASE"/>
    <property type="match status" value="1"/>
</dbReference>
<dbReference type="HOGENOM" id="CLU_049918_1_1_0"/>
<sequence length="257" mass="29204">MVDRSAYLARIGYQGSLVPSMETLRGLHLSHVLTVPFENLDIQLGRPIALEPAALFEKIVTSRRGGYCFELNGLFALLLEDLGFAITRLAARVLYGAEGVRPRSHQVLLVHLDGKRWIVDVGFGGQGLREPLPCVAGLEHRQGPDQFRLTTDERGEHVLQCRLDEAWTNLYSFTLEPWLPVDYQFANYYHSHAPESLFVQRLICTMPTLDGRKTFIGNLLKVRGIDGLQELHVTSEVEREQLLQEHFGLIINDRLRF</sequence>
<evidence type="ECO:0000256" key="2">
    <source>
        <dbReference type="RuleBase" id="RU003452"/>
    </source>
</evidence>
<dbReference type="OrthoDB" id="7181050at2"/>
<dbReference type="eggNOG" id="COG2162">
    <property type="taxonomic scope" value="Bacteria"/>
</dbReference>
<evidence type="ECO:0000256" key="1">
    <source>
        <dbReference type="ARBA" id="ARBA00006547"/>
    </source>
</evidence>
<gene>
    <name evidence="3" type="primary">nat</name>
    <name evidence="3" type="ORF">NIDE3215</name>
</gene>
<dbReference type="Gene3D" id="2.40.128.150">
    <property type="entry name" value="Cysteine proteinases"/>
    <property type="match status" value="1"/>
</dbReference>
<dbReference type="InterPro" id="IPR038765">
    <property type="entry name" value="Papain-like_cys_pep_sf"/>
</dbReference>